<dbReference type="GO" id="GO:0003677">
    <property type="term" value="F:DNA binding"/>
    <property type="evidence" value="ECO:0007669"/>
    <property type="project" value="UniProtKB-KW"/>
</dbReference>
<reference evidence="5" key="1">
    <citation type="submission" date="2023-07" db="EMBL/GenBank/DDBJ databases">
        <title>Sequencing the genomes of 1000 actinobacteria strains.</title>
        <authorList>
            <person name="Klenk H.-P."/>
        </authorList>
    </citation>
    <scope>NUCLEOTIDE SEQUENCE</scope>
    <source>
        <strain evidence="5">DSM 44707</strain>
    </source>
</reference>
<dbReference type="AlphaFoldDB" id="A0AAE3YWR4"/>
<accession>A0AAE3YWR4</accession>
<dbReference type="RefSeq" id="WP_310376168.1">
    <property type="nucleotide sequence ID" value="NZ_JAVDYB010000001.1"/>
</dbReference>
<evidence type="ECO:0000256" key="3">
    <source>
        <dbReference type="ARBA" id="ARBA00023163"/>
    </source>
</evidence>
<dbReference type="SUPFAM" id="SSF46785">
    <property type="entry name" value="Winged helix' DNA-binding domain"/>
    <property type="match status" value="1"/>
</dbReference>
<keyword evidence="2" id="KW-0238">DNA-binding</keyword>
<dbReference type="CDD" id="cd07377">
    <property type="entry name" value="WHTH_GntR"/>
    <property type="match status" value="1"/>
</dbReference>
<dbReference type="InterPro" id="IPR036390">
    <property type="entry name" value="WH_DNA-bd_sf"/>
</dbReference>
<evidence type="ECO:0000259" key="4">
    <source>
        <dbReference type="PROSITE" id="PS50949"/>
    </source>
</evidence>
<comment type="caution">
    <text evidence="5">The sequence shown here is derived from an EMBL/GenBank/DDBJ whole genome shotgun (WGS) entry which is preliminary data.</text>
</comment>
<dbReference type="InterPro" id="IPR000524">
    <property type="entry name" value="Tscrpt_reg_HTH_GntR"/>
</dbReference>
<dbReference type="GO" id="GO:0003700">
    <property type="term" value="F:DNA-binding transcription factor activity"/>
    <property type="evidence" value="ECO:0007669"/>
    <property type="project" value="InterPro"/>
</dbReference>
<evidence type="ECO:0000256" key="1">
    <source>
        <dbReference type="ARBA" id="ARBA00023015"/>
    </source>
</evidence>
<keyword evidence="1" id="KW-0805">Transcription regulation</keyword>
<dbReference type="Pfam" id="PF00392">
    <property type="entry name" value="GntR"/>
    <property type="match status" value="1"/>
</dbReference>
<evidence type="ECO:0000256" key="2">
    <source>
        <dbReference type="ARBA" id="ARBA00023125"/>
    </source>
</evidence>
<dbReference type="PROSITE" id="PS50949">
    <property type="entry name" value="HTH_GNTR"/>
    <property type="match status" value="1"/>
</dbReference>
<evidence type="ECO:0000313" key="5">
    <source>
        <dbReference type="EMBL" id="MDR7281165.1"/>
    </source>
</evidence>
<evidence type="ECO:0000313" key="6">
    <source>
        <dbReference type="Proteomes" id="UP001183643"/>
    </source>
</evidence>
<feature type="domain" description="HTH gntR-type" evidence="4">
    <location>
        <begin position="3"/>
        <end position="71"/>
    </location>
</feature>
<proteinExistence type="predicted"/>
<dbReference type="EMBL" id="JAVDYB010000001">
    <property type="protein sequence ID" value="MDR7281165.1"/>
    <property type="molecule type" value="Genomic_DNA"/>
</dbReference>
<dbReference type="Proteomes" id="UP001183643">
    <property type="component" value="Unassembled WGS sequence"/>
</dbReference>
<keyword evidence="6" id="KW-1185">Reference proteome</keyword>
<dbReference type="Gene3D" id="1.10.10.10">
    <property type="entry name" value="Winged helix-like DNA-binding domain superfamily/Winged helix DNA-binding domain"/>
    <property type="match status" value="1"/>
</dbReference>
<dbReference type="SMART" id="SM00345">
    <property type="entry name" value="HTH_GNTR"/>
    <property type="match status" value="1"/>
</dbReference>
<protein>
    <submittedName>
        <fullName evidence="5">GntR family transcriptional regulator</fullName>
    </submittedName>
</protein>
<sequence length="78" mass="8567">MATSKKDRVYAAIKAQILSGDLPSGHKMPSTRLLQEQYGISYGTLNTVINMLKAEKLLVGYQGDAVYVRNKPGEPPED</sequence>
<dbReference type="InterPro" id="IPR036388">
    <property type="entry name" value="WH-like_DNA-bd_sf"/>
</dbReference>
<keyword evidence="3" id="KW-0804">Transcription</keyword>
<name>A0AAE3YWR4_9ACTN</name>
<organism evidence="5 6">
    <name type="scientific">Catenuloplanes atrovinosus</name>
    <dbReference type="NCBI Taxonomy" id="137266"/>
    <lineage>
        <taxon>Bacteria</taxon>
        <taxon>Bacillati</taxon>
        <taxon>Actinomycetota</taxon>
        <taxon>Actinomycetes</taxon>
        <taxon>Micromonosporales</taxon>
        <taxon>Micromonosporaceae</taxon>
        <taxon>Catenuloplanes</taxon>
    </lineage>
</organism>
<gene>
    <name evidence="5" type="ORF">J2S41_007943</name>
</gene>